<dbReference type="Gene3D" id="3.90.220.10">
    <property type="entry name" value="Adenine-n6-DNA-methyltransferase Taqi, Chain A, domain 2"/>
    <property type="match status" value="1"/>
</dbReference>
<keyword evidence="12" id="KW-1185">Reference proteome</keyword>
<evidence type="ECO:0000256" key="6">
    <source>
        <dbReference type="ARBA" id="ARBA00023125"/>
    </source>
</evidence>
<dbReference type="PANTHER" id="PTHR33841">
    <property type="entry name" value="DNA METHYLTRANSFERASE YEEA-RELATED"/>
    <property type="match status" value="1"/>
</dbReference>
<evidence type="ECO:0000313" key="11">
    <source>
        <dbReference type="EMBL" id="RUT68983.1"/>
    </source>
</evidence>
<dbReference type="GO" id="GO:0009307">
    <property type="term" value="P:DNA restriction-modification system"/>
    <property type="evidence" value="ECO:0007669"/>
    <property type="project" value="UniProtKB-KW"/>
</dbReference>
<evidence type="ECO:0000256" key="1">
    <source>
        <dbReference type="ARBA" id="ARBA00011900"/>
    </source>
</evidence>
<evidence type="ECO:0000256" key="3">
    <source>
        <dbReference type="ARBA" id="ARBA00022679"/>
    </source>
</evidence>
<dbReference type="PRINTS" id="PR00507">
    <property type="entry name" value="N12N6MTFRASE"/>
</dbReference>
<evidence type="ECO:0000256" key="8">
    <source>
        <dbReference type="SAM" id="Coils"/>
    </source>
</evidence>
<dbReference type="Gene3D" id="3.40.50.150">
    <property type="entry name" value="Vaccinia Virus protein VP39"/>
    <property type="match status" value="1"/>
</dbReference>
<evidence type="ECO:0000256" key="5">
    <source>
        <dbReference type="ARBA" id="ARBA00022747"/>
    </source>
</evidence>
<sequence length="929" mass="109075">MTVTEIRNILESPYNRSVWTDFIKTQFTNNKLFGNEQPLVLTDSKLSKSCISLGFYEIDEYTKIGIFEVELKEKVNINRNRVALRNLIKDITKQVAGAMVVFVQGDKWRFSYISKRKLKNKNTNQIEDKETAPKRYTYLFGKNEKALTASIRFDKLIQKQQDNIFQFLTLNDFEEAFSVEKLSRDFFNEYKKIYDDFVEFITGKRYVKKGSKFIETQVHEAHFQLNNYFDGDDKLARDFFKRMMGRIVFLYFIQKKGWLSVPKGKNWGDGNPDYLLELYKNAKYKDSFYSDYLVPLFFDTLNNSEVQNESNDFRFPYLNGGLFDKDQDYRYNKISLPSDIFEKLFDTFNNFNFTVYEDAPDEQTVAVDPEMLGHIFENLLEDNKDKGAFYTPKDIVYYMCRESLHNYIHIYTNNEKNEDFKHKLKQYNDNYDVTIFSSSEIKLIDRALEDVKICDPAIGSGAFPMGLLHEIYHLKIPIEDSKGFKAKTPADLKKHIIEESIYGVDIDNGAVDIARLRFWLSLVVDETEPQPLPNLAFKIVCANTLIPLSTDNSMQYQIAGATDIIIEIEKVRHDYFDASKEGKKELERQFKNLQNKLWNTSKDWITSKDAEIYQRLLEFNPFEDKSCGWFDSNWMFGIKDGFDIIIGNPPYVSVKNIPAKEKKIFTSIYKTAVGQFDLYGLFIEKSFELLKRNSIFAMITSSTFLNNKDFYQLRKKLIHDSTIISIVNLDETIFESAQVDVAILLFKTSQTEESNMKIFSNKNNFIQNQYELIPQLQFDNEDLLYEFKLNCTKQDLKIIDIIFSNKVPLSNILNLPRGIELGSNSSLIETKSLNNNSKLLVGKDIKKYQINFSNRYIVFNENDRSNFKTKEIYTQDKLLIQRIRNLSLKDRIIATLDQDEYFCTNTLRIGNLRDEHFSLKYFRDLQFRQ</sequence>
<keyword evidence="8" id="KW-0175">Coiled coil</keyword>
<dbReference type="Pfam" id="PF07669">
    <property type="entry name" value="Eco57I"/>
    <property type="match status" value="1"/>
</dbReference>
<dbReference type="InterPro" id="IPR029063">
    <property type="entry name" value="SAM-dependent_MTases_sf"/>
</dbReference>
<dbReference type="Proteomes" id="UP000288102">
    <property type="component" value="Unassembled WGS sequence"/>
</dbReference>
<dbReference type="InterPro" id="IPR050953">
    <property type="entry name" value="N4_N6_ade-DNA_methylase"/>
</dbReference>
<dbReference type="GO" id="GO:0009007">
    <property type="term" value="F:site-specific DNA-methyltransferase (adenine-specific) activity"/>
    <property type="evidence" value="ECO:0007669"/>
    <property type="project" value="UniProtKB-EC"/>
</dbReference>
<dbReference type="OrthoDB" id="32195at2"/>
<dbReference type="GO" id="GO:0003677">
    <property type="term" value="F:DNA binding"/>
    <property type="evidence" value="ECO:0007669"/>
    <property type="project" value="UniProtKB-KW"/>
</dbReference>
<organism evidence="11 12">
    <name type="scientific">Flavobacterium cupreum</name>
    <dbReference type="NCBI Taxonomy" id="2133766"/>
    <lineage>
        <taxon>Bacteria</taxon>
        <taxon>Pseudomonadati</taxon>
        <taxon>Bacteroidota</taxon>
        <taxon>Flavobacteriia</taxon>
        <taxon>Flavobacteriales</taxon>
        <taxon>Flavobacteriaceae</taxon>
        <taxon>Flavobacterium</taxon>
    </lineage>
</organism>
<keyword evidence="3" id="KW-0808">Transferase</keyword>
<protein>
    <recommendedName>
        <fullName evidence="1">site-specific DNA-methyltransferase (adenine-specific)</fullName>
        <ecNumber evidence="1">2.1.1.72</ecNumber>
    </recommendedName>
</protein>
<feature type="domain" description="Type II methyltransferase M.TaqI-like" evidence="9">
    <location>
        <begin position="499"/>
        <end position="734"/>
    </location>
</feature>
<keyword evidence="6" id="KW-0238">DNA-binding</keyword>
<dbReference type="InterPro" id="IPR025931">
    <property type="entry name" value="TaqI_C"/>
</dbReference>
<dbReference type="EMBL" id="QWDM01000013">
    <property type="protein sequence ID" value="RUT68983.1"/>
    <property type="molecule type" value="Genomic_DNA"/>
</dbReference>
<evidence type="ECO:0000259" key="10">
    <source>
        <dbReference type="Pfam" id="PF12950"/>
    </source>
</evidence>
<dbReference type="InterPro" id="IPR011639">
    <property type="entry name" value="MethylTrfase_TaqI-like_dom"/>
</dbReference>
<dbReference type="Pfam" id="PF12950">
    <property type="entry name" value="TaqI_C"/>
    <property type="match status" value="1"/>
</dbReference>
<proteinExistence type="predicted"/>
<name>A0A434A3K5_9FLAO</name>
<comment type="catalytic activity">
    <reaction evidence="7">
        <text>a 2'-deoxyadenosine in DNA + S-adenosyl-L-methionine = an N(6)-methyl-2'-deoxyadenosine in DNA + S-adenosyl-L-homocysteine + H(+)</text>
        <dbReference type="Rhea" id="RHEA:15197"/>
        <dbReference type="Rhea" id="RHEA-COMP:12418"/>
        <dbReference type="Rhea" id="RHEA-COMP:12419"/>
        <dbReference type="ChEBI" id="CHEBI:15378"/>
        <dbReference type="ChEBI" id="CHEBI:57856"/>
        <dbReference type="ChEBI" id="CHEBI:59789"/>
        <dbReference type="ChEBI" id="CHEBI:90615"/>
        <dbReference type="ChEBI" id="CHEBI:90616"/>
        <dbReference type="EC" id="2.1.1.72"/>
    </reaction>
</comment>
<reference evidence="12" key="1">
    <citation type="journal article" date="2019" name="Syst. Appl. Microbiol.">
        <title>Flavobacterium circumlabens sp. nov. and Flavobacterium cupreum sp. nov., two psychrotrophic species isolated from Antarctic environmental samples.</title>
        <authorList>
            <person name="Kralova S."/>
            <person name="Busse H.-J."/>
            <person name="Svec P."/>
            <person name="Maslanova I."/>
            <person name="Stankova E."/>
            <person name="Bartak M."/>
            <person name="Sedlacek I."/>
        </authorList>
    </citation>
    <scope>NUCLEOTIDE SEQUENCE [LARGE SCALE GENOMIC DNA]</scope>
    <source>
        <strain evidence="12">CCM 8825</strain>
    </source>
</reference>
<dbReference type="PROSITE" id="PS00092">
    <property type="entry name" value="N6_MTASE"/>
    <property type="match status" value="1"/>
</dbReference>
<evidence type="ECO:0000256" key="2">
    <source>
        <dbReference type="ARBA" id="ARBA00022603"/>
    </source>
</evidence>
<dbReference type="AlphaFoldDB" id="A0A434A3K5"/>
<dbReference type="EC" id="2.1.1.72" evidence="1"/>
<comment type="caution">
    <text evidence="11">The sequence shown here is derived from an EMBL/GenBank/DDBJ whole genome shotgun (WGS) entry which is preliminary data.</text>
</comment>
<keyword evidence="2 11" id="KW-0489">Methyltransferase</keyword>
<dbReference type="PANTHER" id="PTHR33841:SF1">
    <property type="entry name" value="DNA METHYLTRANSFERASE A"/>
    <property type="match status" value="1"/>
</dbReference>
<evidence type="ECO:0000259" key="9">
    <source>
        <dbReference type="Pfam" id="PF07669"/>
    </source>
</evidence>
<keyword evidence="4" id="KW-0949">S-adenosyl-L-methionine</keyword>
<dbReference type="InterPro" id="IPR002052">
    <property type="entry name" value="DNA_methylase_N6_adenine_CS"/>
</dbReference>
<evidence type="ECO:0000313" key="12">
    <source>
        <dbReference type="Proteomes" id="UP000288102"/>
    </source>
</evidence>
<feature type="domain" description="TaqI-like C-terminal specificity" evidence="10">
    <location>
        <begin position="838"/>
        <end position="922"/>
    </location>
</feature>
<evidence type="ECO:0000256" key="7">
    <source>
        <dbReference type="ARBA" id="ARBA00047942"/>
    </source>
</evidence>
<keyword evidence="5" id="KW-0680">Restriction system</keyword>
<accession>A0A434A3K5</accession>
<dbReference type="InterPro" id="IPR023135">
    <property type="entry name" value="N6_DNA_MeTrfase_TaqI_C"/>
</dbReference>
<feature type="coiled-coil region" evidence="8">
    <location>
        <begin position="576"/>
        <end position="603"/>
    </location>
</feature>
<evidence type="ECO:0000256" key="4">
    <source>
        <dbReference type="ARBA" id="ARBA00022691"/>
    </source>
</evidence>
<dbReference type="SUPFAM" id="SSF53335">
    <property type="entry name" value="S-adenosyl-L-methionine-dependent methyltransferases"/>
    <property type="match status" value="1"/>
</dbReference>
<dbReference type="GO" id="GO:0032259">
    <property type="term" value="P:methylation"/>
    <property type="evidence" value="ECO:0007669"/>
    <property type="project" value="UniProtKB-KW"/>
</dbReference>
<gene>
    <name evidence="11" type="ORF">D0817_19000</name>
</gene>
<dbReference type="RefSeq" id="WP_127339887.1">
    <property type="nucleotide sequence ID" value="NZ_QWDM01000013.1"/>
</dbReference>